<proteinExistence type="predicted"/>
<dbReference type="Pfam" id="PF05368">
    <property type="entry name" value="NmrA"/>
    <property type="match status" value="1"/>
</dbReference>
<dbReference type="InterPro" id="IPR051609">
    <property type="entry name" value="NmrA/Isoflavone_reductase-like"/>
</dbReference>
<dbReference type="InterPro" id="IPR036291">
    <property type="entry name" value="NAD(P)-bd_dom_sf"/>
</dbReference>
<accession>A0A507B0H9</accession>
<dbReference type="GeneID" id="41968200"/>
<name>A0A507B0H9_9PEZI</name>
<dbReference type="STRING" id="1093900.A0A507B0H9"/>
<evidence type="ECO:0000259" key="3">
    <source>
        <dbReference type="Pfam" id="PF05368"/>
    </source>
</evidence>
<dbReference type="PANTHER" id="PTHR47706:SF9">
    <property type="entry name" value="NMRA-LIKE DOMAIN-CONTAINING PROTEIN-RELATED"/>
    <property type="match status" value="1"/>
</dbReference>
<keyword evidence="1" id="KW-0521">NADP</keyword>
<dbReference type="InParanoid" id="A0A507B0H9"/>
<dbReference type="PANTHER" id="PTHR47706">
    <property type="entry name" value="NMRA-LIKE FAMILY PROTEIN"/>
    <property type="match status" value="1"/>
</dbReference>
<evidence type="ECO:0000313" key="4">
    <source>
        <dbReference type="EMBL" id="TPX12576.1"/>
    </source>
</evidence>
<dbReference type="GO" id="GO:0016491">
    <property type="term" value="F:oxidoreductase activity"/>
    <property type="evidence" value="ECO:0007669"/>
    <property type="project" value="UniProtKB-KW"/>
</dbReference>
<dbReference type="Gene3D" id="3.90.25.10">
    <property type="entry name" value="UDP-galactose 4-epimerase, domain 1"/>
    <property type="match status" value="1"/>
</dbReference>
<dbReference type="RefSeq" id="XP_030994287.1">
    <property type="nucleotide sequence ID" value="XM_031142288.1"/>
</dbReference>
<gene>
    <name evidence="4" type="ORF">E0L32_000753</name>
</gene>
<protein>
    <recommendedName>
        <fullName evidence="3">NmrA-like domain-containing protein</fullName>
    </recommendedName>
</protein>
<dbReference type="EMBL" id="SKBQ01000003">
    <property type="protein sequence ID" value="TPX12576.1"/>
    <property type="molecule type" value="Genomic_DNA"/>
</dbReference>
<evidence type="ECO:0000256" key="1">
    <source>
        <dbReference type="ARBA" id="ARBA00022857"/>
    </source>
</evidence>
<dbReference type="CDD" id="cd05259">
    <property type="entry name" value="PCBER_SDR_a"/>
    <property type="match status" value="1"/>
</dbReference>
<dbReference type="FunCoup" id="A0A507B0H9">
    <property type="interactions" value="671"/>
</dbReference>
<evidence type="ECO:0000256" key="2">
    <source>
        <dbReference type="ARBA" id="ARBA00023002"/>
    </source>
</evidence>
<reference evidence="4 5" key="1">
    <citation type="submission" date="2019-06" db="EMBL/GenBank/DDBJ databases">
        <title>Draft genome sequence of the filamentous fungus Phialemoniopsis curvata isolated from diesel fuel.</title>
        <authorList>
            <person name="Varaljay V.A."/>
            <person name="Lyon W.J."/>
            <person name="Crouch A.L."/>
            <person name="Drake C.E."/>
            <person name="Hollomon J.M."/>
            <person name="Nadeau L.J."/>
            <person name="Nunn H.S."/>
            <person name="Stevenson B.S."/>
            <person name="Bojanowski C.L."/>
            <person name="Crookes-Goodson W.J."/>
        </authorList>
    </citation>
    <scope>NUCLEOTIDE SEQUENCE [LARGE SCALE GENOMIC DNA]</scope>
    <source>
        <strain evidence="4 5">D216</strain>
    </source>
</reference>
<dbReference type="SUPFAM" id="SSF51735">
    <property type="entry name" value="NAD(P)-binding Rossmann-fold domains"/>
    <property type="match status" value="1"/>
</dbReference>
<dbReference type="AlphaFoldDB" id="A0A507B0H9"/>
<comment type="caution">
    <text evidence="4">The sequence shown here is derived from an EMBL/GenBank/DDBJ whole genome shotgun (WGS) entry which is preliminary data.</text>
</comment>
<dbReference type="Gene3D" id="3.40.50.720">
    <property type="entry name" value="NAD(P)-binding Rossmann-like Domain"/>
    <property type="match status" value="1"/>
</dbReference>
<evidence type="ECO:0000313" key="5">
    <source>
        <dbReference type="Proteomes" id="UP000319257"/>
    </source>
</evidence>
<sequence length="302" mass="33146">MVLRKVAVVGATGELGEVVYDAIVKAGTFEVSVVRRASSTSTPAHAEEVSIIEVPDDWPADVLEAKLRGQDAVVVLSRTRDVAQHNRLATAAAAAGVKRFIPADYGSCDSRSQRAREVVPLFDKKNQVRDHLVRLAASHPGFSWSSIICGHFFDWGLRHDFLHCFVKTRTAHILDSGDQPCSLSTLGRVGEAVVAILQKEEETKNKLLFIQSFCITQNQLIKSLEKATGTKWTVEQFDSEEFIKKHKALADGGDLQAVEDLVFALGAIDGNWEVKPEFAMDLLGLKNEDLDCVVASTLKSMQ</sequence>
<dbReference type="InterPro" id="IPR045312">
    <property type="entry name" value="PCBER-like"/>
</dbReference>
<keyword evidence="2" id="KW-0560">Oxidoreductase</keyword>
<feature type="domain" description="NmrA-like" evidence="3">
    <location>
        <begin position="5"/>
        <end position="244"/>
    </location>
</feature>
<keyword evidence="5" id="KW-1185">Reference proteome</keyword>
<dbReference type="InterPro" id="IPR008030">
    <property type="entry name" value="NmrA-like"/>
</dbReference>
<dbReference type="OrthoDB" id="9984533at2759"/>
<dbReference type="Proteomes" id="UP000319257">
    <property type="component" value="Unassembled WGS sequence"/>
</dbReference>
<organism evidence="4 5">
    <name type="scientific">Thyridium curvatum</name>
    <dbReference type="NCBI Taxonomy" id="1093900"/>
    <lineage>
        <taxon>Eukaryota</taxon>
        <taxon>Fungi</taxon>
        <taxon>Dikarya</taxon>
        <taxon>Ascomycota</taxon>
        <taxon>Pezizomycotina</taxon>
        <taxon>Sordariomycetes</taxon>
        <taxon>Sordariomycetidae</taxon>
        <taxon>Thyridiales</taxon>
        <taxon>Thyridiaceae</taxon>
        <taxon>Thyridium</taxon>
    </lineage>
</organism>